<dbReference type="EMBL" id="ML732158">
    <property type="protein sequence ID" value="KAB8078381.1"/>
    <property type="molecule type" value="Genomic_DNA"/>
</dbReference>
<evidence type="ECO:0000256" key="2">
    <source>
        <dbReference type="ARBA" id="ARBA00035112"/>
    </source>
</evidence>
<comment type="pathway">
    <text evidence="1">Mycotoxin biosynthesis.</text>
</comment>
<accession>A0A5N5XCI0</accession>
<dbReference type="Proteomes" id="UP000326565">
    <property type="component" value="Unassembled WGS sequence"/>
</dbReference>
<dbReference type="PANTHER" id="PTHR33365:SF4">
    <property type="entry name" value="CYCLOCHLOROTINE BIOSYNTHESIS PROTEIN O"/>
    <property type="match status" value="1"/>
</dbReference>
<keyword evidence="4" id="KW-1185">Reference proteome</keyword>
<protein>
    <submittedName>
        <fullName evidence="3">Uncharacterized protein</fullName>
    </submittedName>
</protein>
<evidence type="ECO:0000313" key="4">
    <source>
        <dbReference type="Proteomes" id="UP000326565"/>
    </source>
</evidence>
<dbReference type="OrthoDB" id="3687641at2759"/>
<proteinExistence type="inferred from homology"/>
<sequence>MFPKIGFLVHSKWFDSTIPEREAAWDEFLPKSPISISHTYLNRLNLPPDTEWAQPPGESDAILALPEGSEEDVDRRVEQCFDRLRTSLLCWSDTAPVLLEHTEDIMHESVIKYDFETKHICRDFEAIRGWTLENGVKGVTMGNAWWSGSS</sequence>
<dbReference type="InterPro" id="IPR021765">
    <property type="entry name" value="UstYa-like"/>
</dbReference>
<name>A0A5N5XCI0_9EURO</name>
<dbReference type="GO" id="GO:0043386">
    <property type="term" value="P:mycotoxin biosynthetic process"/>
    <property type="evidence" value="ECO:0007669"/>
    <property type="project" value="InterPro"/>
</dbReference>
<reference evidence="3 4" key="1">
    <citation type="submission" date="2019-04" db="EMBL/GenBank/DDBJ databases">
        <title>Friends and foes A comparative genomics study of 23 Aspergillus species from section Flavi.</title>
        <authorList>
            <consortium name="DOE Joint Genome Institute"/>
            <person name="Kjaerbolling I."/>
            <person name="Vesth T."/>
            <person name="Frisvad J.C."/>
            <person name="Nybo J.L."/>
            <person name="Theobald S."/>
            <person name="Kildgaard S."/>
            <person name="Isbrandt T."/>
            <person name="Kuo A."/>
            <person name="Sato A."/>
            <person name="Lyhne E.K."/>
            <person name="Kogle M.E."/>
            <person name="Wiebenga A."/>
            <person name="Kun R.S."/>
            <person name="Lubbers R.J."/>
            <person name="Makela M.R."/>
            <person name="Barry K."/>
            <person name="Chovatia M."/>
            <person name="Clum A."/>
            <person name="Daum C."/>
            <person name="Haridas S."/>
            <person name="He G."/>
            <person name="LaButti K."/>
            <person name="Lipzen A."/>
            <person name="Mondo S."/>
            <person name="Riley R."/>
            <person name="Salamov A."/>
            <person name="Simmons B.A."/>
            <person name="Magnuson J.K."/>
            <person name="Henrissat B."/>
            <person name="Mortensen U.H."/>
            <person name="Larsen T.O."/>
            <person name="Devries R.P."/>
            <person name="Grigoriev I.V."/>
            <person name="Machida M."/>
            <person name="Baker S.E."/>
            <person name="Andersen M.R."/>
        </authorList>
    </citation>
    <scope>NUCLEOTIDE SEQUENCE [LARGE SCALE GENOMIC DNA]</scope>
    <source>
        <strain evidence="3 4">CBS 151.66</strain>
    </source>
</reference>
<dbReference type="Pfam" id="PF11807">
    <property type="entry name" value="UstYa"/>
    <property type="match status" value="1"/>
</dbReference>
<dbReference type="PANTHER" id="PTHR33365">
    <property type="entry name" value="YALI0B05434P"/>
    <property type="match status" value="1"/>
</dbReference>
<evidence type="ECO:0000256" key="1">
    <source>
        <dbReference type="ARBA" id="ARBA00004685"/>
    </source>
</evidence>
<comment type="similarity">
    <text evidence="2">Belongs to the ustYa family.</text>
</comment>
<dbReference type="AlphaFoldDB" id="A0A5N5XCI0"/>
<organism evidence="3 4">
    <name type="scientific">Aspergillus leporis</name>
    <dbReference type="NCBI Taxonomy" id="41062"/>
    <lineage>
        <taxon>Eukaryota</taxon>
        <taxon>Fungi</taxon>
        <taxon>Dikarya</taxon>
        <taxon>Ascomycota</taxon>
        <taxon>Pezizomycotina</taxon>
        <taxon>Eurotiomycetes</taxon>
        <taxon>Eurotiomycetidae</taxon>
        <taxon>Eurotiales</taxon>
        <taxon>Aspergillaceae</taxon>
        <taxon>Aspergillus</taxon>
        <taxon>Aspergillus subgen. Circumdati</taxon>
    </lineage>
</organism>
<evidence type="ECO:0000313" key="3">
    <source>
        <dbReference type="EMBL" id="KAB8078381.1"/>
    </source>
</evidence>
<gene>
    <name evidence="3" type="ORF">BDV29DRAFT_152708</name>
</gene>